<reference evidence="2" key="1">
    <citation type="submission" date="2022-10" db="EMBL/GenBank/DDBJ databases">
        <authorList>
            <person name="Chen Y."/>
            <person name="Dougan E. K."/>
            <person name="Chan C."/>
            <person name="Rhodes N."/>
            <person name="Thang M."/>
        </authorList>
    </citation>
    <scope>NUCLEOTIDE SEQUENCE</scope>
</reference>
<dbReference type="Proteomes" id="UP001152797">
    <property type="component" value="Unassembled WGS sequence"/>
</dbReference>
<evidence type="ECO:0000313" key="2">
    <source>
        <dbReference type="EMBL" id="CAI3990649.1"/>
    </source>
</evidence>
<feature type="region of interest" description="Disordered" evidence="1">
    <location>
        <begin position="45"/>
        <end position="73"/>
    </location>
</feature>
<evidence type="ECO:0000313" key="4">
    <source>
        <dbReference type="EMBL" id="CAL4777961.1"/>
    </source>
</evidence>
<accession>A0A9P1FV23</accession>
<dbReference type="AlphaFoldDB" id="A0A9P1FV23"/>
<sequence length="595" mass="64586">MGPVDEILQRAADRSKRRAELEVAKGMVERFSGYELADDQFGWLSVERPPGNGDDSRGSALGLQGQGASSTATTIPADDAEALANAVNDYEAAKKAQETHPAPPKPKPGIVRVNSVPVLAPVTPVDKIRRTMTPSPVEDPPAVPAQPPPPVQAPPAPATTLSEEKPDGSNPPMSGSRRVKKRGKKVKKTAKTNTENTGTAAAASDQVRHEASLAPSHSGEATRPSEPHAPLESQPARVQPEPTPGSAPVQPKPTPQSAPAQPKPAAKKALAKPPKRVHDNQPGSEATCAEMVKAQATPQGREALYREAVHEALQRLGTEQQFTPAETISPGSVRKPPAQEPDDDDDDNATQHYEAQDDSNIDFEEALDRAIKKEPTEAEEGCNQLVVPEAQQQGRDCPPEMKKAFDKSHYCTAKLQLLQDAWTACAGEWRRSELYLKIVESRKTSAHGARVWLTEPQIAAKYSSPEMAREICQAKLSDPELSQTHTKAHPDCPSGMRLYLVWDSEGISETTDTVVEDIFQCVDDSDSEAPRKKSLVKRKREPSSSTKSSKESSEEESASSSDRKAFRCDIIYSIIILYEEEWLASTACHCLEISQ</sequence>
<keyword evidence="5" id="KW-1185">Reference proteome</keyword>
<evidence type="ECO:0000313" key="3">
    <source>
        <dbReference type="EMBL" id="CAL1144024.1"/>
    </source>
</evidence>
<protein>
    <submittedName>
        <fullName evidence="4">Neurofilament heavy polypeptide</fullName>
    </submittedName>
</protein>
<feature type="compositionally biased region" description="Basic residues" evidence="1">
    <location>
        <begin position="265"/>
        <end position="275"/>
    </location>
</feature>
<reference evidence="3" key="2">
    <citation type="submission" date="2024-04" db="EMBL/GenBank/DDBJ databases">
        <authorList>
            <person name="Chen Y."/>
            <person name="Shah S."/>
            <person name="Dougan E. K."/>
            <person name="Thang M."/>
            <person name="Chan C."/>
        </authorList>
    </citation>
    <scope>NUCLEOTIDE SEQUENCE [LARGE SCALE GENOMIC DNA]</scope>
</reference>
<feature type="region of interest" description="Disordered" evidence="1">
    <location>
        <begin position="86"/>
        <end position="359"/>
    </location>
</feature>
<organism evidence="2">
    <name type="scientific">Cladocopium goreaui</name>
    <dbReference type="NCBI Taxonomy" id="2562237"/>
    <lineage>
        <taxon>Eukaryota</taxon>
        <taxon>Sar</taxon>
        <taxon>Alveolata</taxon>
        <taxon>Dinophyceae</taxon>
        <taxon>Suessiales</taxon>
        <taxon>Symbiodiniaceae</taxon>
        <taxon>Cladocopium</taxon>
    </lineage>
</organism>
<dbReference type="PRINTS" id="PR01217">
    <property type="entry name" value="PRICHEXTENSN"/>
</dbReference>
<feature type="compositionally biased region" description="Basic and acidic residues" evidence="1">
    <location>
        <begin position="303"/>
        <end position="313"/>
    </location>
</feature>
<feature type="compositionally biased region" description="Low complexity" evidence="1">
    <location>
        <begin position="191"/>
        <end position="203"/>
    </location>
</feature>
<name>A0A9P1FV23_9DINO</name>
<feature type="compositionally biased region" description="Pro residues" evidence="1">
    <location>
        <begin position="137"/>
        <end position="157"/>
    </location>
</feature>
<feature type="compositionally biased region" description="Polar residues" evidence="1">
    <location>
        <begin position="317"/>
        <end position="330"/>
    </location>
</feature>
<evidence type="ECO:0000256" key="1">
    <source>
        <dbReference type="SAM" id="MobiDB-lite"/>
    </source>
</evidence>
<feature type="compositionally biased region" description="Pro residues" evidence="1">
    <location>
        <begin position="241"/>
        <end position="256"/>
    </location>
</feature>
<feature type="region of interest" description="Disordered" evidence="1">
    <location>
        <begin position="530"/>
        <end position="562"/>
    </location>
</feature>
<dbReference type="EMBL" id="CAMXCT030001500">
    <property type="protein sequence ID" value="CAL4777961.1"/>
    <property type="molecule type" value="Genomic_DNA"/>
</dbReference>
<dbReference type="EMBL" id="CAMXCT020001500">
    <property type="protein sequence ID" value="CAL1144024.1"/>
    <property type="molecule type" value="Genomic_DNA"/>
</dbReference>
<dbReference type="EMBL" id="CAMXCT010001500">
    <property type="protein sequence ID" value="CAI3990649.1"/>
    <property type="molecule type" value="Genomic_DNA"/>
</dbReference>
<comment type="caution">
    <text evidence="2">The sequence shown here is derived from an EMBL/GenBank/DDBJ whole genome shotgun (WGS) entry which is preliminary data.</text>
</comment>
<proteinExistence type="predicted"/>
<feature type="compositionally biased region" description="Basic residues" evidence="1">
    <location>
        <begin position="177"/>
        <end position="190"/>
    </location>
</feature>
<evidence type="ECO:0000313" key="5">
    <source>
        <dbReference type="Proteomes" id="UP001152797"/>
    </source>
</evidence>
<gene>
    <name evidence="2" type="ORF">C1SCF055_LOCUS17621</name>
</gene>